<keyword evidence="2" id="KW-0812">Transmembrane</keyword>
<dbReference type="EMBL" id="CP008884">
    <property type="protein sequence ID" value="AIF45985.1"/>
    <property type="molecule type" value="Genomic_DNA"/>
</dbReference>
<dbReference type="HOGENOM" id="CLU_721076_0_0_6"/>
<dbReference type="Proteomes" id="UP000027987">
    <property type="component" value="Chromosome"/>
</dbReference>
<accession>A0A075JWR9</accession>
<evidence type="ECO:0000313" key="3">
    <source>
        <dbReference type="EMBL" id="AIF45985.1"/>
    </source>
</evidence>
<keyword evidence="4" id="KW-1185">Reference proteome</keyword>
<sequence length="383" mass="41650">MGGDMKCENCGEVTGDERFCGACGHALAPSFSLPMQELATADSPRTPLGGSRPAASEAKRSSPDVSVGPFALSMALYFVAIFVSYYGFVKRDVPIALGWALGGCIIWPGLIVGISRLLGARRPRRSMLICVPILSVLSFLGTSSQHGDAADKKQLHEAVVAIQAQERGDATAISPQAPPQQSPGSRADGTQSLPQAMSNIAGRMHDQLLRNKERHDQMAALHIETALRPASLVRAESIADSRERLEKYFQIQQQMFADYDETSAAAKDELSRLPPGEREQALAGLARTRPRAVAAMGNFKRVEQQLHADFTEILDLADANLGKTREQDGKIYLPPAALQAYRRLVGDVRDLTQQEANVRDELRSIQADSEQMLGKLEQETRGS</sequence>
<keyword evidence="2" id="KW-1133">Transmembrane helix</keyword>
<organism evidence="3 4">
    <name type="scientific">Dyella japonica A8</name>
    <dbReference type="NCBI Taxonomy" id="1217721"/>
    <lineage>
        <taxon>Bacteria</taxon>
        <taxon>Pseudomonadati</taxon>
        <taxon>Pseudomonadota</taxon>
        <taxon>Gammaproteobacteria</taxon>
        <taxon>Lysobacterales</taxon>
        <taxon>Rhodanobacteraceae</taxon>
        <taxon>Dyella</taxon>
    </lineage>
</organism>
<keyword evidence="2" id="KW-0472">Membrane</keyword>
<name>A0A075JWR9_9GAMM</name>
<dbReference type="KEGG" id="dja:HY57_01240"/>
<evidence type="ECO:0000256" key="1">
    <source>
        <dbReference type="SAM" id="MobiDB-lite"/>
    </source>
</evidence>
<feature type="transmembrane region" description="Helical" evidence="2">
    <location>
        <begin position="67"/>
        <end position="88"/>
    </location>
</feature>
<protein>
    <recommendedName>
        <fullName evidence="5">Zinc-ribbon domain-containing protein</fullName>
    </recommendedName>
</protein>
<feature type="region of interest" description="Disordered" evidence="1">
    <location>
        <begin position="362"/>
        <end position="383"/>
    </location>
</feature>
<reference evidence="3 4" key="1">
    <citation type="submission" date="2014-07" db="EMBL/GenBank/DDBJ databases">
        <title>Complete Genome Sequence of Dyella japonica Strain A8 Isolated from Malaysian Tropical Soil.</title>
        <authorList>
            <person name="Hui R.K.H."/>
            <person name="Chen J.-W."/>
            <person name="Chan K.-G."/>
            <person name="Leung F.C.C."/>
        </authorList>
    </citation>
    <scope>NUCLEOTIDE SEQUENCE [LARGE SCALE GENOMIC DNA]</scope>
    <source>
        <strain evidence="3 4">A8</strain>
    </source>
</reference>
<gene>
    <name evidence="3" type="ORF">HY57_01240</name>
</gene>
<dbReference type="AlphaFoldDB" id="A0A075JWR9"/>
<proteinExistence type="predicted"/>
<evidence type="ECO:0008006" key="5">
    <source>
        <dbReference type="Google" id="ProtNLM"/>
    </source>
</evidence>
<evidence type="ECO:0000313" key="4">
    <source>
        <dbReference type="Proteomes" id="UP000027987"/>
    </source>
</evidence>
<dbReference type="PATRIC" id="fig|1217721.7.peg.260"/>
<feature type="region of interest" description="Disordered" evidence="1">
    <location>
        <begin position="170"/>
        <end position="192"/>
    </location>
</feature>
<feature type="region of interest" description="Disordered" evidence="1">
    <location>
        <begin position="41"/>
        <end position="63"/>
    </location>
</feature>
<feature type="transmembrane region" description="Helical" evidence="2">
    <location>
        <begin position="94"/>
        <end position="114"/>
    </location>
</feature>
<evidence type="ECO:0000256" key="2">
    <source>
        <dbReference type="SAM" id="Phobius"/>
    </source>
</evidence>